<keyword evidence="6" id="KW-1185">Reference proteome</keyword>
<evidence type="ECO:0000313" key="6">
    <source>
        <dbReference type="Proteomes" id="UP001268819"/>
    </source>
</evidence>
<dbReference type="InterPro" id="IPR029058">
    <property type="entry name" value="AB_hydrolase_fold"/>
</dbReference>
<dbReference type="PANTHER" id="PTHR32268">
    <property type="entry name" value="HOMOSERINE O-ACETYLTRANSFERASE"/>
    <property type="match status" value="1"/>
</dbReference>
<comment type="subunit">
    <text evidence="2">Homodimer.</text>
</comment>
<comment type="caution">
    <text evidence="2">Lacks conserved residue(s) required for the propagation of feature annotation.</text>
</comment>
<feature type="binding site" evidence="2">
    <location>
        <position position="344"/>
    </location>
    <ligand>
        <name>substrate</name>
    </ligand>
</feature>
<evidence type="ECO:0000313" key="5">
    <source>
        <dbReference type="EMBL" id="MDR6596465.1"/>
    </source>
</evidence>
<evidence type="ECO:0000259" key="4">
    <source>
        <dbReference type="Pfam" id="PF00561"/>
    </source>
</evidence>
<evidence type="ECO:0000256" key="3">
    <source>
        <dbReference type="SAM" id="MobiDB-lite"/>
    </source>
</evidence>
<feature type="region of interest" description="Disordered" evidence="3">
    <location>
        <begin position="1"/>
        <end position="31"/>
    </location>
</feature>
<comment type="caution">
    <text evidence="5">The sequence shown here is derived from an EMBL/GenBank/DDBJ whole genome shotgun (WGS) entry which is preliminary data.</text>
</comment>
<feature type="domain" description="AB hydrolase-1" evidence="4">
    <location>
        <begin position="65"/>
        <end position="347"/>
    </location>
</feature>
<keyword evidence="1 2" id="KW-0808">Transferase</keyword>
<comment type="similarity">
    <text evidence="2">Belongs to the AB hydrolase superfamily. MetX family.</text>
</comment>
<dbReference type="NCBIfam" id="TIGR01392">
    <property type="entry name" value="homoserO_Ac_trn"/>
    <property type="match status" value="1"/>
</dbReference>
<dbReference type="SUPFAM" id="SSF53474">
    <property type="entry name" value="alpha/beta-Hydrolases"/>
    <property type="match status" value="1"/>
</dbReference>
<organism evidence="5 6">
    <name type="scientific">Saccharothrix longispora</name>
    <dbReference type="NCBI Taxonomy" id="33920"/>
    <lineage>
        <taxon>Bacteria</taxon>
        <taxon>Bacillati</taxon>
        <taxon>Actinomycetota</taxon>
        <taxon>Actinomycetes</taxon>
        <taxon>Pseudonocardiales</taxon>
        <taxon>Pseudonocardiaceae</taxon>
        <taxon>Saccharothrix</taxon>
    </lineage>
</organism>
<keyword evidence="2" id="KW-0486">Methionine biosynthesis</keyword>
<protein>
    <recommendedName>
        <fullName evidence="2">Homoserine O-acetyltransferase</fullName>
        <shortName evidence="2">HAT</shortName>
        <ecNumber evidence="2">2.3.1.31</ecNumber>
    </recommendedName>
    <alternativeName>
        <fullName evidence="2">Homoserine transacetylase</fullName>
        <shortName evidence="2">HTA</shortName>
    </alternativeName>
</protein>
<accession>A0ABU1Q0Q6</accession>
<dbReference type="GO" id="GO:0004414">
    <property type="term" value="F:homoserine O-acetyltransferase activity"/>
    <property type="evidence" value="ECO:0007669"/>
    <property type="project" value="UniProtKB-EC"/>
</dbReference>
<dbReference type="InterPro" id="IPR000073">
    <property type="entry name" value="AB_hydrolase_1"/>
</dbReference>
<dbReference type="NCBIfam" id="NF001209">
    <property type="entry name" value="PRK00175.1"/>
    <property type="match status" value="1"/>
</dbReference>
<dbReference type="Proteomes" id="UP001268819">
    <property type="component" value="Unassembled WGS sequence"/>
</dbReference>
<evidence type="ECO:0000256" key="2">
    <source>
        <dbReference type="HAMAP-Rule" id="MF_00296"/>
    </source>
</evidence>
<proteinExistence type="inferred from homology"/>
<feature type="active site" evidence="2">
    <location>
        <position position="343"/>
    </location>
</feature>
<sequence length="363" mass="38254">MSFGSTGSGSTVGETPPAAGGWREGDPNGRRRWFRGELPGASGEPALPLSIAYETWGEPNADRSNAVLVLHALTGDSHVAGGVEPGHPTPGWWDGLIGPGRALDPAEWFVVAPNVLGGCQGTTGPWSTAPDGRPWGPRFPRVSVRDQVAAEVLLADHLGVASWAAVLGGSMGGMRALEWAVTAPERVRNLLVLAAPASSSADNIALASAQLHALRLDPVGGLGVARRIAHLSYRSEAELSARFGREVQADGRYAVESYLDHHAAKLVRRFDPESYVVLTEAMNGHDVGRDRGGVREALSRVTARTIVAGIDSDRLYPLARQAEIADAVPGAGGVRVVTSPYGHDAFLIEVDQIAKLLTELLTS</sequence>
<feature type="active site" evidence="2">
    <location>
        <position position="313"/>
    </location>
</feature>
<dbReference type="PANTHER" id="PTHR32268:SF11">
    <property type="entry name" value="HOMOSERINE O-ACETYLTRANSFERASE"/>
    <property type="match status" value="1"/>
</dbReference>
<comment type="subcellular location">
    <subcellularLocation>
        <location evidence="2">Cytoplasm</location>
    </subcellularLocation>
</comment>
<feature type="active site" description="Nucleophile" evidence="2">
    <location>
        <position position="170"/>
    </location>
</feature>
<comment type="pathway">
    <text evidence="2">Amino-acid biosynthesis; L-methionine biosynthesis via de novo pathway; O-acetyl-L-homoserine from L-homoserine: step 1/1.</text>
</comment>
<feature type="compositionally biased region" description="Low complexity" evidence="3">
    <location>
        <begin position="1"/>
        <end position="15"/>
    </location>
</feature>
<gene>
    <name evidence="2" type="primary">metXA</name>
    <name evidence="5" type="ORF">J2S66_004849</name>
</gene>
<comment type="function">
    <text evidence="2">Transfers an acetyl group from acetyl-CoA to L-homoserine, forming acetyl-L-homoserine.</text>
</comment>
<keyword evidence="2" id="KW-0963">Cytoplasm</keyword>
<dbReference type="Pfam" id="PF00561">
    <property type="entry name" value="Abhydrolase_1"/>
    <property type="match status" value="1"/>
</dbReference>
<dbReference type="HAMAP" id="MF_00296">
    <property type="entry name" value="MetX_acyltransf"/>
    <property type="match status" value="1"/>
</dbReference>
<dbReference type="Gene3D" id="3.40.50.1820">
    <property type="entry name" value="alpha/beta hydrolase"/>
    <property type="match status" value="1"/>
</dbReference>
<dbReference type="RefSeq" id="WP_310309553.1">
    <property type="nucleotide sequence ID" value="NZ_BAAAXB010000001.1"/>
</dbReference>
<reference evidence="5 6" key="1">
    <citation type="submission" date="2023-07" db="EMBL/GenBank/DDBJ databases">
        <title>Sequencing the genomes of 1000 actinobacteria strains.</title>
        <authorList>
            <person name="Klenk H.-P."/>
        </authorList>
    </citation>
    <scope>NUCLEOTIDE SEQUENCE [LARGE SCALE GENOMIC DNA]</scope>
    <source>
        <strain evidence="5 6">DSM 43749</strain>
    </source>
</reference>
<keyword evidence="2" id="KW-0028">Amino-acid biosynthesis</keyword>
<feature type="binding site" evidence="2">
    <location>
        <position position="226"/>
    </location>
    <ligand>
        <name>substrate</name>
    </ligand>
</feature>
<name>A0ABU1Q0Q6_9PSEU</name>
<comment type="catalytic activity">
    <reaction evidence="2">
        <text>L-homoserine + acetyl-CoA = O-acetyl-L-homoserine + CoA</text>
        <dbReference type="Rhea" id="RHEA:13701"/>
        <dbReference type="ChEBI" id="CHEBI:57287"/>
        <dbReference type="ChEBI" id="CHEBI:57288"/>
        <dbReference type="ChEBI" id="CHEBI:57476"/>
        <dbReference type="ChEBI" id="CHEBI:57716"/>
        <dbReference type="EC" id="2.3.1.31"/>
    </reaction>
</comment>
<dbReference type="InterPro" id="IPR008220">
    <property type="entry name" value="HAT_MetX-like"/>
</dbReference>
<keyword evidence="2 5" id="KW-0012">Acyltransferase</keyword>
<evidence type="ECO:0000256" key="1">
    <source>
        <dbReference type="ARBA" id="ARBA00022679"/>
    </source>
</evidence>
<dbReference type="EMBL" id="JAVDSG010000001">
    <property type="protein sequence ID" value="MDR6596465.1"/>
    <property type="molecule type" value="Genomic_DNA"/>
</dbReference>
<dbReference type="PIRSF" id="PIRSF000443">
    <property type="entry name" value="Homoser_Ac_trans"/>
    <property type="match status" value="1"/>
</dbReference>
<dbReference type="EC" id="2.3.1.31" evidence="2"/>